<name>A0AAE3EKH2_9SPIR</name>
<dbReference type="Gene3D" id="3.20.20.80">
    <property type="entry name" value="Glycosidases"/>
    <property type="match status" value="1"/>
</dbReference>
<evidence type="ECO:0000313" key="4">
    <source>
        <dbReference type="EMBL" id="MCD1655144.1"/>
    </source>
</evidence>
<dbReference type="InterPro" id="IPR031330">
    <property type="entry name" value="Gly_Hdrlase_35_cat"/>
</dbReference>
<reference evidence="4" key="1">
    <citation type="submission" date="2021-08" db="EMBL/GenBank/DDBJ databases">
        <title>Comparative analyses of Brucepasteria parasyntrophica and Teretinema zuelzerae.</title>
        <authorList>
            <person name="Song Y."/>
            <person name="Brune A."/>
        </authorList>
    </citation>
    <scope>NUCLEOTIDE SEQUENCE</scope>
    <source>
        <strain evidence="4">DSM 1903</strain>
    </source>
</reference>
<dbReference type="InterPro" id="IPR001944">
    <property type="entry name" value="Glycoside_Hdrlase_35"/>
</dbReference>
<dbReference type="EMBL" id="JAINWA010000003">
    <property type="protein sequence ID" value="MCD1655144.1"/>
    <property type="molecule type" value="Genomic_DNA"/>
</dbReference>
<dbReference type="Pfam" id="PF01301">
    <property type="entry name" value="Glyco_hydro_35"/>
    <property type="match status" value="1"/>
</dbReference>
<dbReference type="PRINTS" id="PR00742">
    <property type="entry name" value="GLHYDRLASE35"/>
</dbReference>
<evidence type="ECO:0000256" key="1">
    <source>
        <dbReference type="ARBA" id="ARBA00009809"/>
    </source>
</evidence>
<dbReference type="PANTHER" id="PTHR23421">
    <property type="entry name" value="BETA-GALACTOSIDASE RELATED"/>
    <property type="match status" value="1"/>
</dbReference>
<dbReference type="SUPFAM" id="SSF51445">
    <property type="entry name" value="(Trans)glycosidases"/>
    <property type="match status" value="1"/>
</dbReference>
<dbReference type="GO" id="GO:0005975">
    <property type="term" value="P:carbohydrate metabolic process"/>
    <property type="evidence" value="ECO:0007669"/>
    <property type="project" value="InterPro"/>
</dbReference>
<comment type="caution">
    <text evidence="4">The sequence shown here is derived from an EMBL/GenBank/DDBJ whole genome shotgun (WGS) entry which is preliminary data.</text>
</comment>
<dbReference type="InterPro" id="IPR017853">
    <property type="entry name" value="GH"/>
</dbReference>
<protein>
    <submittedName>
        <fullName evidence="4">Beta-galactosidase</fullName>
    </submittedName>
</protein>
<keyword evidence="5" id="KW-1185">Reference proteome</keyword>
<proteinExistence type="inferred from homology"/>
<dbReference type="RefSeq" id="WP_230755973.1">
    <property type="nucleotide sequence ID" value="NZ_JAINWA010000003.1"/>
</dbReference>
<evidence type="ECO:0000259" key="3">
    <source>
        <dbReference type="Pfam" id="PF01301"/>
    </source>
</evidence>
<evidence type="ECO:0000313" key="5">
    <source>
        <dbReference type="Proteomes" id="UP001198163"/>
    </source>
</evidence>
<evidence type="ECO:0000256" key="2">
    <source>
        <dbReference type="RuleBase" id="RU003679"/>
    </source>
</evidence>
<dbReference type="Proteomes" id="UP001198163">
    <property type="component" value="Unassembled WGS sequence"/>
</dbReference>
<sequence>MDSYSYNPRYLEKNGEPWFPIMGEMHYSRFPADQWKESLLKMKAGGVDVVSTYVIWIHHEEVEGEWDFTGNRDLRRFVQTVGECGLSLMLRIGPWVHAEVRNGGFPDWLLARPFPVRSANDQRYFAEVDRLYKKIFSEVHGLMLKDGFAGAGAECSGPIIGVQIENEFGHCGGLSGEEGESHMRTLAGLAKAAGFDVPLYTATGWGGAVTGGMIPVMGGYCEAPWDQRLTDIEPSGNYIFTHERNDHNIGSDYGFGRGITFDLEKFPYLTAELGGGLQVTHHRRPIARSRDIGAMSLAKMGSGVNLLGYYMYHGGTNPKGKLTTLQETRDTGSINDLPELSYDFRAPIGEYGRISDTYREIKLLSLFLHDFGSDLCRMPARIPDENPLYPANRTELRHSWRCADGRGYLFINNFQRRQKQNDHAGRVFAAPGTDLSFPPLTVRDGEYFFLPFNMQIGSAVLETALATPLCVVEADGGLEYVFYTAFDQAEKLLKEGKAGELYRFKDGVLPADVRIRTLSRQEALDAWKVDGKLVMHSGELYQDGSDAYVDALGSATPVQFSLLWNEGGKTVYDIIVPEWTGDDAVLSLSYLGDSARLYEQGSLIADNFWLAPELNWDICLRRFGKGKAHRLRLEIQALAKDDRVFLETWPPMENGRACSLNAASMTPVRYVKL</sequence>
<accession>A0AAE3EKH2</accession>
<organism evidence="4 5">
    <name type="scientific">Teretinema zuelzerae</name>
    <dbReference type="NCBI Taxonomy" id="156"/>
    <lineage>
        <taxon>Bacteria</taxon>
        <taxon>Pseudomonadati</taxon>
        <taxon>Spirochaetota</taxon>
        <taxon>Spirochaetia</taxon>
        <taxon>Spirochaetales</taxon>
        <taxon>Treponemataceae</taxon>
        <taxon>Teretinema</taxon>
    </lineage>
</organism>
<dbReference type="AlphaFoldDB" id="A0AAE3EKH2"/>
<comment type="similarity">
    <text evidence="1 2">Belongs to the glycosyl hydrolase 35 family.</text>
</comment>
<feature type="domain" description="Glycoside hydrolase 35 catalytic" evidence="3">
    <location>
        <begin position="13"/>
        <end position="364"/>
    </location>
</feature>
<gene>
    <name evidence="4" type="ORF">K7J14_10580</name>
</gene>
<dbReference type="GO" id="GO:0004553">
    <property type="term" value="F:hydrolase activity, hydrolyzing O-glycosyl compounds"/>
    <property type="evidence" value="ECO:0007669"/>
    <property type="project" value="InterPro"/>
</dbReference>